<name>A0A1Z4LXQ7_9CYAN</name>
<comment type="function">
    <text evidence="6">Participates in efficiency of electron transfer from plastocyanin to P700 (or cytochrome c553 in algae and cyanobacteria). This plastocyanin-docking protein contributes to the specific association of plastocyanin to PSI.</text>
</comment>
<gene>
    <name evidence="7" type="ORF">NIES267_54760</name>
</gene>
<sequence>MEVMKRLFFALLLATYLWINFVPVALAENTMLVPCKDSPAFIERMQNAPDSYYTTKPFQAYSQLLCGEDGLPHLVLDRLNLAFDVIAPITMFLYIAGWIGWSGRSYLIAIRKEGAGEEKELFIDVALFVGCMVKALMWPMLAVKEFLSGELVAKDDEIPISIR</sequence>
<dbReference type="PANTHER" id="PTHR34939:SF1">
    <property type="entry name" value="PHOTOSYSTEM I REACTION CENTER SUBUNIT III, CHLOROPLASTIC"/>
    <property type="match status" value="1"/>
</dbReference>
<evidence type="ECO:0000313" key="7">
    <source>
        <dbReference type="EMBL" id="BAY85970.1"/>
    </source>
</evidence>
<dbReference type="Proteomes" id="UP000218418">
    <property type="component" value="Chromosome"/>
</dbReference>
<feature type="transmembrane region" description="Helical" evidence="6">
    <location>
        <begin position="121"/>
        <end position="141"/>
    </location>
</feature>
<proteinExistence type="inferred from homology"/>
<keyword evidence="6" id="KW-0472">Membrane</keyword>
<dbReference type="PANTHER" id="PTHR34939">
    <property type="entry name" value="PHOTOSYSTEM I REACTION CENTER SUBUNIT III, CHLOROPLASTIC"/>
    <property type="match status" value="1"/>
</dbReference>
<evidence type="ECO:0000256" key="1">
    <source>
        <dbReference type="ARBA" id="ARBA00008386"/>
    </source>
</evidence>
<dbReference type="GO" id="GO:0031676">
    <property type="term" value="C:plasma membrane-derived thylakoid membrane"/>
    <property type="evidence" value="ECO:0007669"/>
    <property type="project" value="UniProtKB-SubCell"/>
</dbReference>
<reference evidence="7 8" key="1">
    <citation type="submission" date="2017-06" db="EMBL/GenBank/DDBJ databases">
        <title>Genome sequencing of cyanobaciteial culture collection at National Institute for Environmental Studies (NIES).</title>
        <authorList>
            <person name="Hirose Y."/>
            <person name="Shimura Y."/>
            <person name="Fujisawa T."/>
            <person name="Nakamura Y."/>
            <person name="Kawachi M."/>
        </authorList>
    </citation>
    <scope>NUCLEOTIDE SEQUENCE [LARGE SCALE GENOMIC DNA]</scope>
    <source>
        <strain evidence="7 8">NIES-267</strain>
    </source>
</reference>
<dbReference type="EMBL" id="AP018227">
    <property type="protein sequence ID" value="BAY85970.1"/>
    <property type="molecule type" value="Genomic_DNA"/>
</dbReference>
<dbReference type="InterPro" id="IPR036577">
    <property type="entry name" value="PSI_PsaF_sf"/>
</dbReference>
<evidence type="ECO:0000256" key="6">
    <source>
        <dbReference type="RuleBase" id="RU368107"/>
    </source>
</evidence>
<comment type="subcellular location">
    <subcellularLocation>
        <location evidence="6">Cellular thylakoid membrane</location>
    </subcellularLocation>
</comment>
<evidence type="ECO:0000256" key="5">
    <source>
        <dbReference type="ARBA" id="ARBA00033433"/>
    </source>
</evidence>
<accession>A0A1Z4LXQ7</accession>
<dbReference type="Gene3D" id="1.10.8.110">
    <property type="entry name" value="Photosystem I PsaF, reaction centre subunit III"/>
    <property type="match status" value="1"/>
</dbReference>
<dbReference type="GO" id="GO:0009538">
    <property type="term" value="C:photosystem I reaction center"/>
    <property type="evidence" value="ECO:0007669"/>
    <property type="project" value="UniProtKB-UniRule"/>
</dbReference>
<evidence type="ECO:0000256" key="2">
    <source>
        <dbReference type="ARBA" id="ARBA00016492"/>
    </source>
</evidence>
<dbReference type="InterPro" id="IPR003666">
    <property type="entry name" value="PSI_PsaF"/>
</dbReference>
<dbReference type="GO" id="GO:0015979">
    <property type="term" value="P:photosynthesis"/>
    <property type="evidence" value="ECO:0007669"/>
    <property type="project" value="UniProtKB-UniRule"/>
</dbReference>
<keyword evidence="6" id="KW-0812">Transmembrane</keyword>
<evidence type="ECO:0000313" key="8">
    <source>
        <dbReference type="Proteomes" id="UP000218418"/>
    </source>
</evidence>
<keyword evidence="8" id="KW-1185">Reference proteome</keyword>
<keyword evidence="6" id="KW-0732">Signal</keyword>
<keyword evidence="6" id="KW-1133">Transmembrane helix</keyword>
<evidence type="ECO:0000256" key="4">
    <source>
        <dbReference type="ARBA" id="ARBA00022836"/>
    </source>
</evidence>
<dbReference type="SUPFAM" id="SSF81536">
    <property type="entry name" value="Subunit III of photosystem I reaction centre, PsaF"/>
    <property type="match status" value="1"/>
</dbReference>
<evidence type="ECO:0000256" key="3">
    <source>
        <dbReference type="ARBA" id="ARBA00022531"/>
    </source>
</evidence>
<keyword evidence="3 6" id="KW-0602">Photosynthesis</keyword>
<comment type="similarity">
    <text evidence="1 6">Belongs to the PsaF family.</text>
</comment>
<feature type="transmembrane region" description="Helical" evidence="6">
    <location>
        <begin position="81"/>
        <end position="101"/>
    </location>
</feature>
<keyword evidence="6" id="KW-0793">Thylakoid</keyword>
<dbReference type="Pfam" id="PF02507">
    <property type="entry name" value="PSI_PsaF"/>
    <property type="match status" value="1"/>
</dbReference>
<keyword evidence="4 6" id="KW-0603">Photosystem I</keyword>
<protein>
    <recommendedName>
        <fullName evidence="2 6">Photosystem I reaction center subunit III</fullName>
    </recommendedName>
    <alternativeName>
        <fullName evidence="5 6">PSI-F</fullName>
    </alternativeName>
</protein>
<dbReference type="AlphaFoldDB" id="A0A1Z4LXQ7"/>
<organism evidence="7 8">
    <name type="scientific">Calothrix parasitica NIES-267</name>
    <dbReference type="NCBI Taxonomy" id="1973488"/>
    <lineage>
        <taxon>Bacteria</taxon>
        <taxon>Bacillati</taxon>
        <taxon>Cyanobacteriota</taxon>
        <taxon>Cyanophyceae</taxon>
        <taxon>Nostocales</taxon>
        <taxon>Calotrichaceae</taxon>
        <taxon>Calothrix</taxon>
    </lineage>
</organism>